<evidence type="ECO:0000256" key="3">
    <source>
        <dbReference type="ARBA" id="ARBA00022679"/>
    </source>
</evidence>
<keyword evidence="4 5" id="KW-0949">S-adenosyl-L-methionine</keyword>
<dbReference type="CDD" id="cd02440">
    <property type="entry name" value="AdoMet_MTases"/>
    <property type="match status" value="1"/>
</dbReference>
<dbReference type="GO" id="GO:0043770">
    <property type="term" value="F:demethylmenaquinone methyltransferase activity"/>
    <property type="evidence" value="ECO:0007669"/>
    <property type="project" value="UniProtKB-EC"/>
</dbReference>
<evidence type="ECO:0000256" key="2">
    <source>
        <dbReference type="ARBA" id="ARBA00022603"/>
    </source>
</evidence>
<gene>
    <name evidence="6" type="primary">ubiE</name>
    <name evidence="5" type="synonym">menG</name>
    <name evidence="6" type="ORF">PQG43_00765</name>
</gene>
<evidence type="ECO:0000313" key="7">
    <source>
        <dbReference type="Proteomes" id="UP001321344"/>
    </source>
</evidence>
<dbReference type="EMBL" id="JARJOW010000001">
    <property type="protein sequence ID" value="MDF5689384.1"/>
    <property type="molecule type" value="Genomic_DNA"/>
</dbReference>
<dbReference type="SUPFAM" id="SSF53335">
    <property type="entry name" value="S-adenosyl-L-methionine-dependent methyltransferases"/>
    <property type="match status" value="1"/>
</dbReference>
<protein>
    <recommendedName>
        <fullName evidence="5">Demethylmenaquinone methyltransferase</fullName>
        <ecNumber evidence="5">2.1.1.163</ecNumber>
    </recommendedName>
</protein>
<reference evidence="6 7" key="1">
    <citation type="submission" date="2023-03" db="EMBL/GenBank/DDBJ databases">
        <title>Genome sequencing of Aquirufa.</title>
        <authorList>
            <person name="Pitt A."/>
            <person name="Hahn M.W."/>
        </authorList>
    </citation>
    <scope>NUCLEOTIDE SEQUENCE [LARGE SCALE GENOMIC DNA]</scope>
    <source>
        <strain evidence="6 7">WAEICH-18A</strain>
    </source>
</reference>
<feature type="binding site" evidence="5">
    <location>
        <position position="98"/>
    </location>
    <ligand>
        <name>S-adenosyl-L-methionine</name>
        <dbReference type="ChEBI" id="CHEBI:59789"/>
    </ligand>
</feature>
<dbReference type="InterPro" id="IPR029063">
    <property type="entry name" value="SAM-dependent_MTases_sf"/>
</dbReference>
<comment type="function">
    <text evidence="5">Methyltransferase required for the conversion of demethylmenaquinol (DMKH2) to menaquinol (MKH2).</text>
</comment>
<dbReference type="PANTHER" id="PTHR43591">
    <property type="entry name" value="METHYLTRANSFERASE"/>
    <property type="match status" value="1"/>
</dbReference>
<comment type="catalytic activity">
    <reaction evidence="5">
        <text>a 2-demethylmenaquinol + S-adenosyl-L-methionine = a menaquinol + S-adenosyl-L-homocysteine + H(+)</text>
        <dbReference type="Rhea" id="RHEA:42640"/>
        <dbReference type="Rhea" id="RHEA-COMP:9539"/>
        <dbReference type="Rhea" id="RHEA-COMP:9563"/>
        <dbReference type="ChEBI" id="CHEBI:15378"/>
        <dbReference type="ChEBI" id="CHEBI:18151"/>
        <dbReference type="ChEBI" id="CHEBI:55437"/>
        <dbReference type="ChEBI" id="CHEBI:57856"/>
        <dbReference type="ChEBI" id="CHEBI:59789"/>
        <dbReference type="EC" id="2.1.1.163"/>
    </reaction>
</comment>
<dbReference type="RefSeq" id="WP_262899970.1">
    <property type="nucleotide sequence ID" value="NZ_JAANOG010000004.1"/>
</dbReference>
<dbReference type="HAMAP" id="MF_01813">
    <property type="entry name" value="MenG_UbiE_methyltr"/>
    <property type="match status" value="1"/>
</dbReference>
<evidence type="ECO:0000256" key="5">
    <source>
        <dbReference type="HAMAP-Rule" id="MF_01813"/>
    </source>
</evidence>
<dbReference type="NCBIfam" id="TIGR01934">
    <property type="entry name" value="MenG_MenH_UbiE"/>
    <property type="match status" value="1"/>
</dbReference>
<organism evidence="6 7">
    <name type="scientific">Aquirufa aurantiipilula</name>
    <dbReference type="NCBI Taxonomy" id="2696561"/>
    <lineage>
        <taxon>Bacteria</taxon>
        <taxon>Pseudomonadati</taxon>
        <taxon>Bacteroidota</taxon>
        <taxon>Cytophagia</taxon>
        <taxon>Cytophagales</taxon>
        <taxon>Flectobacillaceae</taxon>
        <taxon>Aquirufa</taxon>
    </lineage>
</organism>
<evidence type="ECO:0000256" key="1">
    <source>
        <dbReference type="ARBA" id="ARBA00022428"/>
    </source>
</evidence>
<dbReference type="InterPro" id="IPR023576">
    <property type="entry name" value="UbiE/COQ5_MeTrFase_CS"/>
</dbReference>
<dbReference type="PANTHER" id="PTHR43591:SF24">
    <property type="entry name" value="2-METHOXY-6-POLYPRENYL-1,4-BENZOQUINOL METHYLASE, MITOCHONDRIAL"/>
    <property type="match status" value="1"/>
</dbReference>
<keyword evidence="1 5" id="KW-0474">Menaquinone biosynthesis</keyword>
<keyword evidence="2 5" id="KW-0489">Methyltransferase</keyword>
<dbReference type="Gene3D" id="3.40.50.150">
    <property type="entry name" value="Vaccinia Virus protein VP39"/>
    <property type="match status" value="1"/>
</dbReference>
<proteinExistence type="inferred from homology"/>
<keyword evidence="7" id="KW-1185">Reference proteome</keyword>
<comment type="caution">
    <text evidence="6">The sequence shown here is derived from an EMBL/GenBank/DDBJ whole genome shotgun (WGS) entry which is preliminary data.</text>
</comment>
<dbReference type="EC" id="2.1.1.163" evidence="5"/>
<keyword evidence="3 5" id="KW-0808">Transferase</keyword>
<feature type="binding site" evidence="5">
    <location>
        <position position="143"/>
    </location>
    <ligand>
        <name>S-adenosyl-L-methionine</name>
        <dbReference type="ChEBI" id="CHEBI:59789"/>
    </ligand>
</feature>
<name>A0ABT6BHM1_9BACT</name>
<dbReference type="Pfam" id="PF01209">
    <property type="entry name" value="Ubie_methyltran"/>
    <property type="match status" value="1"/>
</dbReference>
<dbReference type="PROSITE" id="PS01183">
    <property type="entry name" value="UBIE_1"/>
    <property type="match status" value="1"/>
</dbReference>
<dbReference type="Proteomes" id="UP001321344">
    <property type="component" value="Unassembled WGS sequence"/>
</dbReference>
<accession>A0ABT6BHM1</accession>
<dbReference type="InterPro" id="IPR004033">
    <property type="entry name" value="UbiE/COQ5_MeTrFase"/>
</dbReference>
<feature type="binding site" evidence="5">
    <location>
        <position position="79"/>
    </location>
    <ligand>
        <name>S-adenosyl-L-methionine</name>
        <dbReference type="ChEBI" id="CHEBI:59789"/>
    </ligand>
</feature>
<comment type="similarity">
    <text evidence="5">Belongs to the class I-like SAM-binding methyltransferase superfamily. MenG/UbiE family.</text>
</comment>
<dbReference type="PROSITE" id="PS51608">
    <property type="entry name" value="SAM_MT_UBIE"/>
    <property type="match status" value="1"/>
</dbReference>
<comment type="pathway">
    <text evidence="5">Quinol/quinone metabolism; menaquinone biosynthesis; menaquinol from 1,4-dihydroxy-2-naphthoate: step 2/2.</text>
</comment>
<dbReference type="NCBIfam" id="NF001244">
    <property type="entry name" value="PRK00216.1-5"/>
    <property type="match status" value="1"/>
</dbReference>
<sequence length="255" mass="28795">MTLIYVWDLSKQSTMVVPYKNQSQGKKEQVAEMFNSISPKYDFLNHLLSGGIDIIWRKKAINLLKNKGIKSLLDIATGTGDFAIEALKIQPEKIIGVDISQGMLDFGIEKIKKLGLQDKIHLQLGDSEKLPFSDQSFDAITVSFGVRNYENLEKGLSDMLRVLKPGGYCLILEFSNPRKFPMKQLYTFYSKFILPLLGKLISKDPAAYTYLPESVQAFPDGQNFLDIFQQVGYQNTQWIPMTGGICSIYLGQKSK</sequence>
<feature type="binding site" evidence="5">
    <location>
        <begin position="126"/>
        <end position="127"/>
    </location>
    <ligand>
        <name>S-adenosyl-L-methionine</name>
        <dbReference type="ChEBI" id="CHEBI:59789"/>
    </ligand>
</feature>
<evidence type="ECO:0000256" key="4">
    <source>
        <dbReference type="ARBA" id="ARBA00022691"/>
    </source>
</evidence>
<evidence type="ECO:0000313" key="6">
    <source>
        <dbReference type="EMBL" id="MDF5689384.1"/>
    </source>
</evidence>
<dbReference type="GO" id="GO:0032259">
    <property type="term" value="P:methylation"/>
    <property type="evidence" value="ECO:0007669"/>
    <property type="project" value="UniProtKB-KW"/>
</dbReference>
<dbReference type="GO" id="GO:0008425">
    <property type="term" value="F:2-methoxy-6-polyprenyl-1,4-benzoquinol methyltransferase activity"/>
    <property type="evidence" value="ECO:0007669"/>
    <property type="project" value="UniProtKB-EC"/>
</dbReference>